<dbReference type="Proteomes" id="UP000504629">
    <property type="component" value="Unplaced"/>
</dbReference>
<dbReference type="RefSeq" id="XP_028026525.1">
    <property type="nucleotide sequence ID" value="XM_028170724.1"/>
</dbReference>
<evidence type="ECO:0000259" key="4">
    <source>
        <dbReference type="Pfam" id="PF25344"/>
    </source>
</evidence>
<dbReference type="PROSITE" id="PS51450">
    <property type="entry name" value="LRR"/>
    <property type="match status" value="1"/>
</dbReference>
<gene>
    <name evidence="6" type="primary">LOC114240260</name>
</gene>
<evidence type="ECO:0000313" key="5">
    <source>
        <dbReference type="Proteomes" id="UP000504629"/>
    </source>
</evidence>
<keyword evidence="1" id="KW-0433">Leucine-rich repeat</keyword>
<dbReference type="InterPro" id="IPR001611">
    <property type="entry name" value="Leu-rich_rpt"/>
</dbReference>
<organism evidence="5 6">
    <name type="scientific">Bombyx mandarina</name>
    <name type="common">Wild silk moth</name>
    <name type="synonym">Wild silkworm</name>
    <dbReference type="NCBI Taxonomy" id="7092"/>
    <lineage>
        <taxon>Eukaryota</taxon>
        <taxon>Metazoa</taxon>
        <taxon>Ecdysozoa</taxon>
        <taxon>Arthropoda</taxon>
        <taxon>Hexapoda</taxon>
        <taxon>Insecta</taxon>
        <taxon>Pterygota</taxon>
        <taxon>Neoptera</taxon>
        <taxon>Endopterygota</taxon>
        <taxon>Lepidoptera</taxon>
        <taxon>Glossata</taxon>
        <taxon>Ditrysia</taxon>
        <taxon>Bombycoidea</taxon>
        <taxon>Bombycidae</taxon>
        <taxon>Bombycinae</taxon>
        <taxon>Bombyx</taxon>
    </lineage>
</organism>
<dbReference type="Pfam" id="PF25344">
    <property type="entry name" value="PH_LRR1"/>
    <property type="match status" value="1"/>
</dbReference>
<keyword evidence="5" id="KW-1185">Reference proteome</keyword>
<dbReference type="GO" id="GO:0005737">
    <property type="term" value="C:cytoplasm"/>
    <property type="evidence" value="ECO:0007669"/>
    <property type="project" value="TreeGrafter"/>
</dbReference>
<dbReference type="SMART" id="SM00369">
    <property type="entry name" value="LRR_TYP"/>
    <property type="match status" value="2"/>
</dbReference>
<evidence type="ECO:0000256" key="1">
    <source>
        <dbReference type="ARBA" id="ARBA00022614"/>
    </source>
</evidence>
<evidence type="ECO:0000313" key="6">
    <source>
        <dbReference type="RefSeq" id="XP_028026525.1"/>
    </source>
</evidence>
<dbReference type="CTD" id="34449"/>
<reference evidence="6" key="1">
    <citation type="submission" date="2025-08" db="UniProtKB">
        <authorList>
            <consortium name="RefSeq"/>
        </authorList>
    </citation>
    <scope>IDENTIFICATION</scope>
    <source>
        <tissue evidence="6">Silk gland</tissue>
    </source>
</reference>
<dbReference type="InterPro" id="IPR057437">
    <property type="entry name" value="PIF1/LRR1_PH"/>
</dbReference>
<keyword evidence="3" id="KW-0539">Nucleus</keyword>
<feature type="domain" description="PIF1/LRR1 pleckstrin homology" evidence="4">
    <location>
        <begin position="1"/>
        <end position="112"/>
    </location>
</feature>
<accession>A0A6J2JAK9</accession>
<dbReference type="InterPro" id="IPR050216">
    <property type="entry name" value="LRR_domain-containing"/>
</dbReference>
<dbReference type="InterPro" id="IPR032675">
    <property type="entry name" value="LRR_dom_sf"/>
</dbReference>
<evidence type="ECO:0000256" key="2">
    <source>
        <dbReference type="ARBA" id="ARBA00022737"/>
    </source>
</evidence>
<dbReference type="KEGG" id="bman:114240260"/>
<dbReference type="PANTHER" id="PTHR48051">
    <property type="match status" value="1"/>
</dbReference>
<dbReference type="InterPro" id="IPR003591">
    <property type="entry name" value="Leu-rich_rpt_typical-subtyp"/>
</dbReference>
<evidence type="ECO:0000256" key="3">
    <source>
        <dbReference type="ARBA" id="ARBA00023242"/>
    </source>
</evidence>
<dbReference type="Gene3D" id="3.80.10.10">
    <property type="entry name" value="Ribonuclease Inhibitor"/>
    <property type="match status" value="2"/>
</dbReference>
<proteinExistence type="predicted"/>
<protein>
    <submittedName>
        <fullName evidence="6">Leucine-rich repeat protein 1</fullName>
    </submittedName>
</protein>
<dbReference type="OrthoDB" id="17912at2759"/>
<keyword evidence="2" id="KW-0677">Repeat</keyword>
<dbReference type="Pfam" id="PF13855">
    <property type="entry name" value="LRR_8"/>
    <property type="match status" value="1"/>
</dbReference>
<sequence>MKIQCQIEVINRLHSALNLRNNGKYLKSTLALGKEPKSETEYFILHFSSLNKTGTKYRVKSIKQVFVKYINEGKSTIRFEEPPYDLCIKSESIQLKCFMKLLRSCITGDEKALHLSPLSSLSVTAKDNAPVKLVISDRSQFPAKGLPRTLQSLYLSGLKLCNFRRDILLLKHLAVLDLSNNEIEKLPSEFGRMANLSELHLANNQLGVRGVVDWRWLLGPQITKTLKLLDLTSNKLGHLPKAIWKLEKLVTLKANDNMISRLPATIGRISTLRYFTISSNELQSLPCSLMQCRLEYIDISSNKFDNKQNNSTSDQYSPWQFYVGSLVHLSAKIILKHKIHYASNIIPWTLVEFLDNANMCVCGAPVVNYTHSINKEYDLKDYFRTVVFNNNLSVVEFECYFCSPKCFLKN</sequence>
<name>A0A6J2JAK9_BOMMA</name>
<dbReference type="AlphaFoldDB" id="A0A6J2JAK9"/>
<dbReference type="SUPFAM" id="SSF52058">
    <property type="entry name" value="L domain-like"/>
    <property type="match status" value="1"/>
</dbReference>
<dbReference type="GeneID" id="114240260"/>
<dbReference type="PANTHER" id="PTHR48051:SF1">
    <property type="entry name" value="RAS SUPPRESSOR PROTEIN 1"/>
    <property type="match status" value="1"/>
</dbReference>